<dbReference type="EMBL" id="CP009404">
    <property type="protein sequence ID" value="AIO02513.1"/>
    <property type="molecule type" value="Genomic_DNA"/>
</dbReference>
<evidence type="ECO:0000313" key="4">
    <source>
        <dbReference type="EMBL" id="AIO02513.1"/>
    </source>
</evidence>
<dbReference type="InterPro" id="IPR002048">
    <property type="entry name" value="EF_hand_dom"/>
</dbReference>
<protein>
    <submittedName>
        <fullName evidence="4">Calmodulin, putative</fullName>
    </submittedName>
</protein>
<dbReference type="PROSITE" id="PS00018">
    <property type="entry name" value="EF_HAND_1"/>
    <property type="match status" value="3"/>
</dbReference>
<dbReference type="Gene3D" id="1.10.238.10">
    <property type="entry name" value="EF-hand"/>
    <property type="match status" value="2"/>
</dbReference>
<reference evidence="4 5" key="1">
    <citation type="journal article" date="2015" name="Sci. Rep.">
        <title>The genome of Leishmania panamensis: insights into genomics of the L. (Viannia) subgenus.</title>
        <authorList>
            <person name="Llanes A."/>
            <person name="Restrepo C.M."/>
            <person name="Vecchio G.D."/>
            <person name="Anguizola F.J."/>
            <person name="Lleonart R."/>
        </authorList>
    </citation>
    <scope>NUCLEOTIDE SEQUENCE [LARGE SCALE GENOMIC DNA]</scope>
    <source>
        <strain evidence="4 5">MHOM/PA/94/PSC-1</strain>
    </source>
</reference>
<evidence type="ECO:0000256" key="2">
    <source>
        <dbReference type="ARBA" id="ARBA00022837"/>
    </source>
</evidence>
<dbReference type="OrthoDB" id="26525at2759"/>
<feature type="domain" description="EF-hand" evidence="3">
    <location>
        <begin position="44"/>
        <end position="79"/>
    </location>
</feature>
<name>A0A088S280_LEIPA</name>
<evidence type="ECO:0000259" key="3">
    <source>
        <dbReference type="PROSITE" id="PS50222"/>
    </source>
</evidence>
<dbReference type="SUPFAM" id="SSF47473">
    <property type="entry name" value="EF-hand"/>
    <property type="match status" value="1"/>
</dbReference>
<dbReference type="FunFam" id="1.10.238.10:FF:000001">
    <property type="entry name" value="Calmodulin 1"/>
    <property type="match status" value="1"/>
</dbReference>
<keyword evidence="2" id="KW-0106">Calcium</keyword>
<keyword evidence="5" id="KW-1185">Reference proteome</keyword>
<gene>
    <name evidence="4" type="ORF">LPMP_353780</name>
</gene>
<dbReference type="InterPro" id="IPR011992">
    <property type="entry name" value="EF-hand-dom_pair"/>
</dbReference>
<dbReference type="Proteomes" id="UP000063063">
    <property type="component" value="Chromosome 35"/>
</dbReference>
<dbReference type="GeneID" id="22579406"/>
<dbReference type="InterPro" id="IPR050145">
    <property type="entry name" value="Centrin_CML-like"/>
</dbReference>
<sequence length="155" mass="17473">MADLLSLRQITELKETFSIFDIDCDGSITIDDLEQAFSSIGHKLSKKKLQSILRDADLDSNGVIDFPEFLTLVATKLNDPEEKELEMRRAFRMYDLGNTGFISVSNLRFVMGRLGCSLTAEQAFDMISEEDTDGDGKLSFDDFRRVMTEGWGATH</sequence>
<dbReference type="PANTHER" id="PTHR23050">
    <property type="entry name" value="CALCIUM BINDING PROTEIN"/>
    <property type="match status" value="1"/>
</dbReference>
<feature type="domain" description="EF-hand" evidence="3">
    <location>
        <begin position="8"/>
        <end position="43"/>
    </location>
</feature>
<dbReference type="RefSeq" id="XP_010703313.1">
    <property type="nucleotide sequence ID" value="XM_010705011.1"/>
</dbReference>
<organism evidence="4 5">
    <name type="scientific">Leishmania panamensis</name>
    <dbReference type="NCBI Taxonomy" id="5679"/>
    <lineage>
        <taxon>Eukaryota</taxon>
        <taxon>Discoba</taxon>
        <taxon>Euglenozoa</taxon>
        <taxon>Kinetoplastea</taxon>
        <taxon>Metakinetoplastina</taxon>
        <taxon>Trypanosomatida</taxon>
        <taxon>Trypanosomatidae</taxon>
        <taxon>Leishmaniinae</taxon>
        <taxon>Leishmania</taxon>
        <taxon>Leishmania guyanensis species complex</taxon>
    </lineage>
</organism>
<dbReference type="SMART" id="SM00054">
    <property type="entry name" value="EFh"/>
    <property type="match status" value="4"/>
</dbReference>
<dbReference type="eggNOG" id="KOG0027">
    <property type="taxonomic scope" value="Eukaryota"/>
</dbReference>
<dbReference type="CDD" id="cd00051">
    <property type="entry name" value="EFh"/>
    <property type="match status" value="2"/>
</dbReference>
<evidence type="ECO:0000256" key="1">
    <source>
        <dbReference type="ARBA" id="ARBA00022737"/>
    </source>
</evidence>
<dbReference type="AlphaFoldDB" id="A0A088S280"/>
<evidence type="ECO:0000313" key="5">
    <source>
        <dbReference type="Proteomes" id="UP000063063"/>
    </source>
</evidence>
<dbReference type="InterPro" id="IPR018247">
    <property type="entry name" value="EF_Hand_1_Ca_BS"/>
</dbReference>
<dbReference type="KEGG" id="lpan:LPMP_353780"/>
<dbReference type="VEuPathDB" id="TriTrypDB:LPAL13_350045800"/>
<dbReference type="Pfam" id="PF13499">
    <property type="entry name" value="EF-hand_7"/>
    <property type="match status" value="2"/>
</dbReference>
<dbReference type="PROSITE" id="PS50222">
    <property type="entry name" value="EF_HAND_2"/>
    <property type="match status" value="4"/>
</dbReference>
<feature type="domain" description="EF-hand" evidence="3">
    <location>
        <begin position="82"/>
        <end position="117"/>
    </location>
</feature>
<proteinExistence type="predicted"/>
<accession>A0A088S280</accession>
<dbReference type="VEuPathDB" id="TriTrypDB:LPMP_353780"/>
<keyword evidence="1" id="KW-0677">Repeat</keyword>
<dbReference type="GO" id="GO:0005509">
    <property type="term" value="F:calcium ion binding"/>
    <property type="evidence" value="ECO:0007669"/>
    <property type="project" value="InterPro"/>
</dbReference>
<feature type="domain" description="EF-hand" evidence="3">
    <location>
        <begin position="118"/>
        <end position="153"/>
    </location>
</feature>